<evidence type="ECO:0000313" key="1">
    <source>
        <dbReference type="EMBL" id="CAA6816385.1"/>
    </source>
</evidence>
<accession>A0A6S6TBE6</accession>
<name>A0A6S6TBE6_9BACT</name>
<protein>
    <submittedName>
        <fullName evidence="1">Uncharacterized protein</fullName>
    </submittedName>
</protein>
<gene>
    <name evidence="1" type="ORF">HELGO_WM4656</name>
</gene>
<dbReference type="EMBL" id="CACVAU010000050">
    <property type="protein sequence ID" value="CAA6816385.1"/>
    <property type="molecule type" value="Genomic_DNA"/>
</dbReference>
<organism evidence="1">
    <name type="scientific">uncultured Sulfurovum sp</name>
    <dbReference type="NCBI Taxonomy" id="269237"/>
    <lineage>
        <taxon>Bacteria</taxon>
        <taxon>Pseudomonadati</taxon>
        <taxon>Campylobacterota</taxon>
        <taxon>Epsilonproteobacteria</taxon>
        <taxon>Campylobacterales</taxon>
        <taxon>Sulfurovaceae</taxon>
        <taxon>Sulfurovum</taxon>
        <taxon>environmental samples</taxon>
    </lineage>
</organism>
<reference evidence="1" key="1">
    <citation type="submission" date="2020-01" db="EMBL/GenBank/DDBJ databases">
        <authorList>
            <person name="Meier V. D."/>
            <person name="Meier V D."/>
        </authorList>
    </citation>
    <scope>NUCLEOTIDE SEQUENCE</scope>
    <source>
        <strain evidence="1">HLG_WM_MAG_05</strain>
    </source>
</reference>
<proteinExistence type="predicted"/>
<sequence>MLYLNLINGEEENEHNKIEPIQMLYLNNLVKAFLSM</sequence>
<dbReference type="AlphaFoldDB" id="A0A6S6TBE6"/>